<feature type="transmembrane region" description="Helical" evidence="7">
    <location>
        <begin position="441"/>
        <end position="459"/>
    </location>
</feature>
<comment type="subcellular location">
    <subcellularLocation>
        <location evidence="1">Membrane</location>
        <topology evidence="1">Multi-pass membrane protein</topology>
    </subcellularLocation>
</comment>
<evidence type="ECO:0000256" key="7">
    <source>
        <dbReference type="SAM" id="Phobius"/>
    </source>
</evidence>
<evidence type="ECO:0000256" key="6">
    <source>
        <dbReference type="SAM" id="MobiDB-lite"/>
    </source>
</evidence>
<keyword evidence="2" id="KW-0813">Transport</keyword>
<dbReference type="PANTHER" id="PTHR42718">
    <property type="entry name" value="MAJOR FACILITATOR SUPERFAMILY MULTIDRUG TRANSPORTER MFSC"/>
    <property type="match status" value="1"/>
</dbReference>
<dbReference type="GO" id="GO:0016020">
    <property type="term" value="C:membrane"/>
    <property type="evidence" value="ECO:0007669"/>
    <property type="project" value="UniProtKB-SubCell"/>
</dbReference>
<dbReference type="InterPro" id="IPR036259">
    <property type="entry name" value="MFS_trans_sf"/>
</dbReference>
<name>A0A9D2RG57_9BURK</name>
<feature type="transmembrane region" description="Helical" evidence="7">
    <location>
        <begin position="70"/>
        <end position="92"/>
    </location>
</feature>
<dbReference type="InterPro" id="IPR011701">
    <property type="entry name" value="MFS"/>
</dbReference>
<keyword evidence="3 7" id="KW-0812">Transmembrane</keyword>
<comment type="caution">
    <text evidence="9">The sequence shown here is derived from an EMBL/GenBank/DDBJ whole genome shotgun (WGS) entry which is preliminary data.</text>
</comment>
<dbReference type="PROSITE" id="PS50850">
    <property type="entry name" value="MFS"/>
    <property type="match status" value="1"/>
</dbReference>
<evidence type="ECO:0000313" key="9">
    <source>
        <dbReference type="EMBL" id="HJD43792.1"/>
    </source>
</evidence>
<feature type="transmembrane region" description="Helical" evidence="7">
    <location>
        <begin position="31"/>
        <end position="50"/>
    </location>
</feature>
<feature type="transmembrane region" description="Helical" evidence="7">
    <location>
        <begin position="99"/>
        <end position="122"/>
    </location>
</feature>
<dbReference type="Proteomes" id="UP000823889">
    <property type="component" value="Unassembled WGS sequence"/>
</dbReference>
<evidence type="ECO:0000256" key="1">
    <source>
        <dbReference type="ARBA" id="ARBA00004141"/>
    </source>
</evidence>
<feature type="transmembrane region" description="Helical" evidence="7">
    <location>
        <begin position="413"/>
        <end position="435"/>
    </location>
</feature>
<dbReference type="Gene3D" id="1.20.1720.10">
    <property type="entry name" value="Multidrug resistance protein D"/>
    <property type="match status" value="1"/>
</dbReference>
<feature type="transmembrane region" description="Helical" evidence="7">
    <location>
        <begin position="281"/>
        <end position="305"/>
    </location>
</feature>
<dbReference type="GO" id="GO:0022857">
    <property type="term" value="F:transmembrane transporter activity"/>
    <property type="evidence" value="ECO:0007669"/>
    <property type="project" value="InterPro"/>
</dbReference>
<evidence type="ECO:0000256" key="3">
    <source>
        <dbReference type="ARBA" id="ARBA00022692"/>
    </source>
</evidence>
<feature type="region of interest" description="Disordered" evidence="6">
    <location>
        <begin position="1"/>
        <end position="22"/>
    </location>
</feature>
<accession>A0A9D2RG57</accession>
<evidence type="ECO:0000256" key="2">
    <source>
        <dbReference type="ARBA" id="ARBA00022448"/>
    </source>
</evidence>
<gene>
    <name evidence="9" type="ORF">H9906_02020</name>
</gene>
<feature type="transmembrane region" description="Helical" evidence="7">
    <location>
        <begin position="345"/>
        <end position="366"/>
    </location>
</feature>
<dbReference type="Gene3D" id="1.20.1250.20">
    <property type="entry name" value="MFS general substrate transporter like domains"/>
    <property type="match status" value="1"/>
</dbReference>
<sequence length="471" mass="49446">MTHSAADSHAAEVTSSASPSYEDGLPMPARWRAAAVLLLAFVITVFDAVMSNVALPRIAENLSIDPSRVVWIPIAYSLAVVMTLLPLSAVSVQIGVRRLFAWGTVIFIVASIAAGLANSFAVLLAARVVQALGTSMLMCLFGGIVRNIYPARLLGVGLSLNAMTVAISSVLAPSLGAFLLDLASWRWIFFSTVPFSLVMLLGIRYLHEPPRQRIHFDVWACILNALTFGLSILGLDLLTTRPVWASLCLVGAAVSAHFMVQRSLTQKAPIVPVDLLKITSVGYAVLASVFSFASQMAAMVALPFYFQQVRSASFTDIGFYLGAWSIGVAVMAPVAGYLTRQVSVAMMCIVGGLGTAVGLAWVLLLGAEGSPLIILLAMLLSGIGFGFFQTPNNRALLVGVPRPRANAAGGMQAAARVFGQSFGTALIALVFGASATQGPTLGVVAALVCALVAVGVNIARHFNPASDPQIS</sequence>
<feature type="transmembrane region" description="Helical" evidence="7">
    <location>
        <begin position="317"/>
        <end position="338"/>
    </location>
</feature>
<dbReference type="InterPro" id="IPR020846">
    <property type="entry name" value="MFS_dom"/>
</dbReference>
<feature type="transmembrane region" description="Helical" evidence="7">
    <location>
        <begin position="372"/>
        <end position="392"/>
    </location>
</feature>
<organism evidence="9 10">
    <name type="scientific">Candidatus Paenalcaligenes intestinipullorum</name>
    <dbReference type="NCBI Taxonomy" id="2838718"/>
    <lineage>
        <taxon>Bacteria</taxon>
        <taxon>Pseudomonadati</taxon>
        <taxon>Pseudomonadota</taxon>
        <taxon>Betaproteobacteria</taxon>
        <taxon>Burkholderiales</taxon>
        <taxon>Alcaligenaceae</taxon>
        <taxon>Paenalcaligenes</taxon>
    </lineage>
</organism>
<dbReference type="Pfam" id="PF07690">
    <property type="entry name" value="MFS_1"/>
    <property type="match status" value="1"/>
</dbReference>
<reference evidence="9" key="1">
    <citation type="journal article" date="2021" name="PeerJ">
        <title>Extensive microbial diversity within the chicken gut microbiome revealed by metagenomics and culture.</title>
        <authorList>
            <person name="Gilroy R."/>
            <person name="Ravi A."/>
            <person name="Getino M."/>
            <person name="Pursley I."/>
            <person name="Horton D.L."/>
            <person name="Alikhan N.F."/>
            <person name="Baker D."/>
            <person name="Gharbi K."/>
            <person name="Hall N."/>
            <person name="Watson M."/>
            <person name="Adriaenssens E.M."/>
            <person name="Foster-Nyarko E."/>
            <person name="Jarju S."/>
            <person name="Secka A."/>
            <person name="Antonio M."/>
            <person name="Oren A."/>
            <person name="Chaudhuri R.R."/>
            <person name="La Ragione R."/>
            <person name="Hildebrand F."/>
            <person name="Pallen M.J."/>
        </authorList>
    </citation>
    <scope>NUCLEOTIDE SEQUENCE</scope>
    <source>
        <strain evidence="9">9264</strain>
    </source>
</reference>
<dbReference type="AlphaFoldDB" id="A0A9D2RG57"/>
<evidence type="ECO:0000259" key="8">
    <source>
        <dbReference type="PROSITE" id="PS50850"/>
    </source>
</evidence>
<evidence type="ECO:0000313" key="10">
    <source>
        <dbReference type="Proteomes" id="UP000823889"/>
    </source>
</evidence>
<feature type="transmembrane region" description="Helical" evidence="7">
    <location>
        <begin position="156"/>
        <end position="179"/>
    </location>
</feature>
<reference evidence="9" key="2">
    <citation type="submission" date="2021-04" db="EMBL/GenBank/DDBJ databases">
        <authorList>
            <person name="Gilroy R."/>
        </authorList>
    </citation>
    <scope>NUCLEOTIDE SEQUENCE</scope>
    <source>
        <strain evidence="9">9264</strain>
    </source>
</reference>
<feature type="transmembrane region" description="Helical" evidence="7">
    <location>
        <begin position="128"/>
        <end position="149"/>
    </location>
</feature>
<dbReference type="EMBL" id="DWUQ01000039">
    <property type="protein sequence ID" value="HJD43792.1"/>
    <property type="molecule type" value="Genomic_DNA"/>
</dbReference>
<dbReference type="SUPFAM" id="SSF103473">
    <property type="entry name" value="MFS general substrate transporter"/>
    <property type="match status" value="1"/>
</dbReference>
<feature type="transmembrane region" description="Helical" evidence="7">
    <location>
        <begin position="218"/>
        <end position="237"/>
    </location>
</feature>
<evidence type="ECO:0000256" key="5">
    <source>
        <dbReference type="ARBA" id="ARBA00023136"/>
    </source>
</evidence>
<evidence type="ECO:0000256" key="4">
    <source>
        <dbReference type="ARBA" id="ARBA00022989"/>
    </source>
</evidence>
<protein>
    <submittedName>
        <fullName evidence="9">MFS transporter</fullName>
    </submittedName>
</protein>
<proteinExistence type="predicted"/>
<feature type="domain" description="Major facilitator superfamily (MFS) profile" evidence="8">
    <location>
        <begin position="33"/>
        <end position="467"/>
    </location>
</feature>
<dbReference type="CDD" id="cd17321">
    <property type="entry name" value="MFS_MMR_MDR_like"/>
    <property type="match status" value="1"/>
</dbReference>
<keyword evidence="5 7" id="KW-0472">Membrane</keyword>
<keyword evidence="4 7" id="KW-1133">Transmembrane helix</keyword>
<dbReference type="PANTHER" id="PTHR42718:SF9">
    <property type="entry name" value="MAJOR FACILITATOR SUPERFAMILY MULTIDRUG TRANSPORTER MFSC"/>
    <property type="match status" value="1"/>
</dbReference>
<feature type="transmembrane region" description="Helical" evidence="7">
    <location>
        <begin position="185"/>
        <end position="206"/>
    </location>
</feature>